<protein>
    <recommendedName>
        <fullName evidence="1">25S rRNA (uridine-N(3))-methyltransferase BMT5-like domain-containing protein</fullName>
    </recommendedName>
</protein>
<sequence>MSNIGKLWSRECIVMHGIDATIVASHQLFGGMTFDQIIYNFPFAGFFKDLSRETQLRKHRRLVSLFLKNAKAMICENGEIHITHKINDFHIEWKLESLASFHGLRLIEAVEFDQSDYEGYKTKCGFGGDNNFNCYPRKTYMFGLKGAQVLLLS</sequence>
<proteinExistence type="predicted"/>
<feature type="domain" description="25S rRNA (uridine-N(3))-methyltransferase BMT5-like" evidence="1">
    <location>
        <begin position="2"/>
        <end position="123"/>
    </location>
</feature>
<dbReference type="Pfam" id="PF10354">
    <property type="entry name" value="BMT5-like"/>
    <property type="match status" value="1"/>
</dbReference>
<evidence type="ECO:0000313" key="3">
    <source>
        <dbReference type="Proteomes" id="UP000834106"/>
    </source>
</evidence>
<dbReference type="GO" id="GO:0070475">
    <property type="term" value="P:rRNA base methylation"/>
    <property type="evidence" value="ECO:0007669"/>
    <property type="project" value="InterPro"/>
</dbReference>
<dbReference type="PANTHER" id="PTHR11538:SF70">
    <property type="entry name" value="25S RRNA (URIDINE-N(3))-METHYLTRANSFERASE BMT5-LIKE DOMAIN-CONTAINING PROTEIN"/>
    <property type="match status" value="1"/>
</dbReference>
<dbReference type="EMBL" id="OU503037">
    <property type="protein sequence ID" value="CAI9756794.1"/>
    <property type="molecule type" value="Genomic_DNA"/>
</dbReference>
<keyword evidence="3" id="KW-1185">Reference proteome</keyword>
<organism evidence="2 3">
    <name type="scientific">Fraxinus pennsylvanica</name>
    <dbReference type="NCBI Taxonomy" id="56036"/>
    <lineage>
        <taxon>Eukaryota</taxon>
        <taxon>Viridiplantae</taxon>
        <taxon>Streptophyta</taxon>
        <taxon>Embryophyta</taxon>
        <taxon>Tracheophyta</taxon>
        <taxon>Spermatophyta</taxon>
        <taxon>Magnoliopsida</taxon>
        <taxon>eudicotyledons</taxon>
        <taxon>Gunneridae</taxon>
        <taxon>Pentapetalae</taxon>
        <taxon>asterids</taxon>
        <taxon>lamiids</taxon>
        <taxon>Lamiales</taxon>
        <taxon>Oleaceae</taxon>
        <taxon>Oleeae</taxon>
        <taxon>Fraxinus</taxon>
    </lineage>
</organism>
<dbReference type="Proteomes" id="UP000834106">
    <property type="component" value="Chromosome 2"/>
</dbReference>
<evidence type="ECO:0000259" key="1">
    <source>
        <dbReference type="Pfam" id="PF10354"/>
    </source>
</evidence>
<gene>
    <name evidence="2" type="ORF">FPE_LOCUS4224</name>
</gene>
<dbReference type="GO" id="GO:0070042">
    <property type="term" value="F:rRNA (uridine-N3-)-methyltransferase activity"/>
    <property type="evidence" value="ECO:0007669"/>
    <property type="project" value="InterPro"/>
</dbReference>
<reference evidence="2" key="1">
    <citation type="submission" date="2023-05" db="EMBL/GenBank/DDBJ databases">
        <authorList>
            <person name="Huff M."/>
        </authorList>
    </citation>
    <scope>NUCLEOTIDE SEQUENCE</scope>
</reference>
<dbReference type="AlphaFoldDB" id="A0AAD1YSK1"/>
<dbReference type="PANTHER" id="PTHR11538">
    <property type="entry name" value="PHENYLALANYL-TRNA SYNTHETASE"/>
    <property type="match status" value="1"/>
</dbReference>
<dbReference type="GO" id="GO:0005737">
    <property type="term" value="C:cytoplasm"/>
    <property type="evidence" value="ECO:0007669"/>
    <property type="project" value="TreeGrafter"/>
</dbReference>
<accession>A0AAD1YSK1</accession>
<evidence type="ECO:0000313" key="2">
    <source>
        <dbReference type="EMBL" id="CAI9756794.1"/>
    </source>
</evidence>
<dbReference type="InterPro" id="IPR019446">
    <property type="entry name" value="BMT5-like"/>
</dbReference>
<name>A0AAD1YSK1_9LAMI</name>